<accession>A0ABT1W403</accession>
<feature type="binding site" evidence="2">
    <location>
        <begin position="30"/>
        <end position="33"/>
    </location>
    <ligand>
        <name>substrate</name>
    </ligand>
</feature>
<evidence type="ECO:0000256" key="2">
    <source>
        <dbReference type="HAMAP-Rule" id="MF_00170"/>
    </source>
</evidence>
<dbReference type="RefSeq" id="WP_422863055.1">
    <property type="nucleotide sequence ID" value="NZ_JAMSKV010000002.1"/>
</dbReference>
<comment type="pathway">
    <text evidence="2">Carbohydrate degradation; pentose phosphate pathway; D-ribose 5-phosphate from D-ribulose 5-phosphate (non-oxidative stage): step 1/1.</text>
</comment>
<dbReference type="EC" id="5.3.1.6" evidence="2"/>
<evidence type="ECO:0000256" key="1">
    <source>
        <dbReference type="ARBA" id="ARBA00023235"/>
    </source>
</evidence>
<feature type="binding site" evidence="2">
    <location>
        <begin position="99"/>
        <end position="102"/>
    </location>
    <ligand>
        <name>substrate</name>
    </ligand>
</feature>
<reference evidence="3 4" key="1">
    <citation type="submission" date="2022-06" db="EMBL/GenBank/DDBJ databases">
        <title>Endosaccharibacter gen. nov., sp. nov., endophytic bacteria isolated from sugarcane.</title>
        <authorList>
            <person name="Pitiwittayakul N."/>
            <person name="Yukphan P."/>
            <person name="Charoenyingcharoen P."/>
            <person name="Tanasupawat S."/>
        </authorList>
    </citation>
    <scope>NUCLEOTIDE SEQUENCE [LARGE SCALE GENOMIC DNA]</scope>
    <source>
        <strain evidence="3 4">KSS8</strain>
    </source>
</reference>
<dbReference type="InterPro" id="IPR004788">
    <property type="entry name" value="Ribose5P_isomerase_type_A"/>
</dbReference>
<comment type="catalytic activity">
    <reaction evidence="2">
        <text>aldehydo-D-ribose 5-phosphate = D-ribulose 5-phosphate</text>
        <dbReference type="Rhea" id="RHEA:14657"/>
        <dbReference type="ChEBI" id="CHEBI:58121"/>
        <dbReference type="ChEBI" id="CHEBI:58273"/>
        <dbReference type="EC" id="5.3.1.6"/>
    </reaction>
</comment>
<evidence type="ECO:0000313" key="3">
    <source>
        <dbReference type="EMBL" id="MCQ8277611.1"/>
    </source>
</evidence>
<protein>
    <recommendedName>
        <fullName evidence="2">Ribose-5-phosphate isomerase A</fullName>
        <ecNumber evidence="2">5.3.1.6</ecNumber>
    </recommendedName>
    <alternativeName>
        <fullName evidence="2">Phosphoriboisomerase A</fullName>
        <shortName evidence="2">PRI</shortName>
    </alternativeName>
</protein>
<feature type="binding site" evidence="2">
    <location>
        <position position="126"/>
    </location>
    <ligand>
        <name>substrate</name>
    </ligand>
</feature>
<sequence>MPADAEALKRLVGEAAAELVENDMVVGLGTGSTANCLIDSLGERVRNGLRFIGIPTSKRSEERARALGITIEGFDRHDRIDLCIDGADEIARGSLHLVKGLGGALLREKIVAAASDRMVVVADESKLVDHLGTHAPVPVEISSFGWESTVRQLAQLGARPTPRRDRDGVLFVTDGGNMIVDCAFAPIEDPPTLEASIRAIVGVFECGLFISRAECALVAGPDGVVRIDRG</sequence>
<dbReference type="PANTHER" id="PTHR43748:SF3">
    <property type="entry name" value="RIBOSE-5-PHOSPHATE ISOMERASE 3, CHLOROPLASTIC-RELATED"/>
    <property type="match status" value="1"/>
</dbReference>
<feature type="active site" description="Proton acceptor" evidence="2">
    <location>
        <position position="108"/>
    </location>
</feature>
<dbReference type="GO" id="GO:0004751">
    <property type="term" value="F:ribose-5-phosphate isomerase activity"/>
    <property type="evidence" value="ECO:0007669"/>
    <property type="project" value="UniProtKB-EC"/>
</dbReference>
<dbReference type="InterPro" id="IPR037171">
    <property type="entry name" value="NagB/RpiA_transferase-like"/>
</dbReference>
<feature type="binding site" evidence="2">
    <location>
        <begin position="85"/>
        <end position="88"/>
    </location>
    <ligand>
        <name>substrate</name>
    </ligand>
</feature>
<evidence type="ECO:0000313" key="4">
    <source>
        <dbReference type="Proteomes" id="UP001524587"/>
    </source>
</evidence>
<dbReference type="PANTHER" id="PTHR43748">
    <property type="entry name" value="RIBOSE-5-PHOSPHATE ISOMERASE 3, CHLOROPLASTIC-RELATED"/>
    <property type="match status" value="1"/>
</dbReference>
<dbReference type="Proteomes" id="UP001524587">
    <property type="component" value="Unassembled WGS sequence"/>
</dbReference>
<dbReference type="SUPFAM" id="SSF100950">
    <property type="entry name" value="NagB/RpiA/CoA transferase-like"/>
    <property type="match status" value="1"/>
</dbReference>
<dbReference type="CDD" id="cd01398">
    <property type="entry name" value="RPI_A"/>
    <property type="match status" value="1"/>
</dbReference>
<organism evidence="3 4">
    <name type="scientific">Endosaccharibacter trunci</name>
    <dbReference type="NCBI Taxonomy" id="2812733"/>
    <lineage>
        <taxon>Bacteria</taxon>
        <taxon>Pseudomonadati</taxon>
        <taxon>Pseudomonadota</taxon>
        <taxon>Alphaproteobacteria</taxon>
        <taxon>Acetobacterales</taxon>
        <taxon>Acetobacteraceae</taxon>
        <taxon>Endosaccharibacter</taxon>
    </lineage>
</organism>
<proteinExistence type="inferred from homology"/>
<dbReference type="InterPro" id="IPR020672">
    <property type="entry name" value="Ribose5P_isomerase_typA_subgr"/>
</dbReference>
<dbReference type="Gene3D" id="3.30.70.260">
    <property type="match status" value="1"/>
</dbReference>
<dbReference type="SUPFAM" id="SSF75445">
    <property type="entry name" value="D-ribose-5-phosphate isomerase (RpiA), lid domain"/>
    <property type="match status" value="1"/>
</dbReference>
<name>A0ABT1W403_9PROT</name>
<dbReference type="InterPro" id="IPR050262">
    <property type="entry name" value="Ribose-5P_isomerase"/>
</dbReference>
<dbReference type="HAMAP" id="MF_00170">
    <property type="entry name" value="Rib_5P_isom_A"/>
    <property type="match status" value="1"/>
</dbReference>
<comment type="caution">
    <text evidence="3">The sequence shown here is derived from an EMBL/GenBank/DDBJ whole genome shotgun (WGS) entry which is preliminary data.</text>
</comment>
<comment type="subunit">
    <text evidence="2">Homodimer.</text>
</comment>
<keyword evidence="1 2" id="KW-0413">Isomerase</keyword>
<dbReference type="NCBIfam" id="TIGR00021">
    <property type="entry name" value="rpiA"/>
    <property type="match status" value="1"/>
</dbReference>
<keyword evidence="4" id="KW-1185">Reference proteome</keyword>
<dbReference type="EMBL" id="JAMSKV010000002">
    <property type="protein sequence ID" value="MCQ8277611.1"/>
    <property type="molecule type" value="Genomic_DNA"/>
</dbReference>
<dbReference type="NCBIfam" id="NF001924">
    <property type="entry name" value="PRK00702.1"/>
    <property type="match status" value="1"/>
</dbReference>
<dbReference type="Pfam" id="PF06026">
    <property type="entry name" value="Rib_5-P_isom_A"/>
    <property type="match status" value="1"/>
</dbReference>
<comment type="similarity">
    <text evidence="2">Belongs to the ribose 5-phosphate isomerase family.</text>
</comment>
<gene>
    <name evidence="2 3" type="primary">rpiA</name>
    <name evidence="3" type="ORF">NFI95_03995</name>
</gene>
<dbReference type="Gene3D" id="3.40.50.1360">
    <property type="match status" value="1"/>
</dbReference>
<comment type="function">
    <text evidence="2">Catalyzes the reversible conversion of ribose-5-phosphate to ribulose 5-phosphate.</text>
</comment>